<dbReference type="AlphaFoldDB" id="A0A1F5HT76"/>
<dbReference type="STRING" id="1797731.A2W70_03400"/>
<proteinExistence type="predicted"/>
<feature type="domain" description="M23ase beta-sheet core" evidence="1">
    <location>
        <begin position="128"/>
        <end position="223"/>
    </location>
</feature>
<organism evidence="2 3">
    <name type="scientific">Candidatus Curtissbacteria bacterium RIFCSPLOWO2_02_41_11</name>
    <dbReference type="NCBI Taxonomy" id="1797731"/>
    <lineage>
        <taxon>Bacteria</taxon>
        <taxon>Candidatus Curtissiibacteriota</taxon>
    </lineage>
</organism>
<evidence type="ECO:0000313" key="3">
    <source>
        <dbReference type="Proteomes" id="UP000177747"/>
    </source>
</evidence>
<evidence type="ECO:0000313" key="2">
    <source>
        <dbReference type="EMBL" id="OGE07411.1"/>
    </source>
</evidence>
<dbReference type="Pfam" id="PF01551">
    <property type="entry name" value="Peptidase_M23"/>
    <property type="match status" value="1"/>
</dbReference>
<dbReference type="InterPro" id="IPR016047">
    <property type="entry name" value="M23ase_b-sheet_dom"/>
</dbReference>
<dbReference type="InterPro" id="IPR011055">
    <property type="entry name" value="Dup_hybrid_motif"/>
</dbReference>
<dbReference type="InterPro" id="IPR050570">
    <property type="entry name" value="Cell_wall_metabolism_enzyme"/>
</dbReference>
<dbReference type="Gene3D" id="2.70.70.10">
    <property type="entry name" value="Glucose Permease (Domain IIA)"/>
    <property type="match status" value="1"/>
</dbReference>
<dbReference type="GO" id="GO:0004222">
    <property type="term" value="F:metalloendopeptidase activity"/>
    <property type="evidence" value="ECO:0007669"/>
    <property type="project" value="TreeGrafter"/>
</dbReference>
<reference evidence="2 3" key="1">
    <citation type="journal article" date="2016" name="Nat. Commun.">
        <title>Thousands of microbial genomes shed light on interconnected biogeochemical processes in an aquifer system.</title>
        <authorList>
            <person name="Anantharaman K."/>
            <person name="Brown C.T."/>
            <person name="Hug L.A."/>
            <person name="Sharon I."/>
            <person name="Castelle C.J."/>
            <person name="Probst A.J."/>
            <person name="Thomas B.C."/>
            <person name="Singh A."/>
            <person name="Wilkins M.J."/>
            <person name="Karaoz U."/>
            <person name="Brodie E.L."/>
            <person name="Williams K.H."/>
            <person name="Hubbard S.S."/>
            <person name="Banfield J.F."/>
        </authorList>
    </citation>
    <scope>NUCLEOTIDE SEQUENCE [LARGE SCALE GENOMIC DNA]</scope>
</reference>
<evidence type="ECO:0000259" key="1">
    <source>
        <dbReference type="Pfam" id="PF01551"/>
    </source>
</evidence>
<dbReference type="Proteomes" id="UP000177747">
    <property type="component" value="Unassembled WGS sequence"/>
</dbReference>
<gene>
    <name evidence="2" type="ORF">A2W70_03400</name>
</gene>
<accession>A0A1F5HT76</accession>
<dbReference type="CDD" id="cd12797">
    <property type="entry name" value="M23_peptidase"/>
    <property type="match status" value="1"/>
</dbReference>
<dbReference type="EMBL" id="MFBU01000007">
    <property type="protein sequence ID" value="OGE07411.1"/>
    <property type="molecule type" value="Genomic_DNA"/>
</dbReference>
<dbReference type="PANTHER" id="PTHR21666">
    <property type="entry name" value="PEPTIDASE-RELATED"/>
    <property type="match status" value="1"/>
</dbReference>
<sequence length="229" mass="25119">MKKLKRKIKKIARQLKTLARLEVSLAIRFALKFLHLQLKIRPRIRLFTKVLLVLTLAFFASHQAVAYLKPKEAEIKIGGQPILVADSKESTEPKTEAGIDFAIASRRSPFEFKKPVEAGYLSQGYSSYHRAFDIATDFNSPIRPLGPGIVEFAGRLADGKGNVVIVDHGDGLKSLYAHMNRIDVGVGNMVNASMIIGTVGLTGRTTGPHVHIEIIDNGIQVDPASVLPD</sequence>
<dbReference type="PANTHER" id="PTHR21666:SF270">
    <property type="entry name" value="MUREIN HYDROLASE ACTIVATOR ENVC"/>
    <property type="match status" value="1"/>
</dbReference>
<comment type="caution">
    <text evidence="2">The sequence shown here is derived from an EMBL/GenBank/DDBJ whole genome shotgun (WGS) entry which is preliminary data.</text>
</comment>
<name>A0A1F5HT76_9BACT</name>
<dbReference type="SUPFAM" id="SSF51261">
    <property type="entry name" value="Duplicated hybrid motif"/>
    <property type="match status" value="1"/>
</dbReference>
<protein>
    <recommendedName>
        <fullName evidence="1">M23ase beta-sheet core domain-containing protein</fullName>
    </recommendedName>
</protein>